<evidence type="ECO:0000313" key="2">
    <source>
        <dbReference type="Proteomes" id="UP001239111"/>
    </source>
</evidence>
<gene>
    <name evidence="1" type="ORF">QAD02_017344</name>
</gene>
<keyword evidence="2" id="KW-1185">Reference proteome</keyword>
<organism evidence="1 2">
    <name type="scientific">Eretmocerus hayati</name>
    <dbReference type="NCBI Taxonomy" id="131215"/>
    <lineage>
        <taxon>Eukaryota</taxon>
        <taxon>Metazoa</taxon>
        <taxon>Ecdysozoa</taxon>
        <taxon>Arthropoda</taxon>
        <taxon>Hexapoda</taxon>
        <taxon>Insecta</taxon>
        <taxon>Pterygota</taxon>
        <taxon>Neoptera</taxon>
        <taxon>Endopterygota</taxon>
        <taxon>Hymenoptera</taxon>
        <taxon>Apocrita</taxon>
        <taxon>Proctotrupomorpha</taxon>
        <taxon>Chalcidoidea</taxon>
        <taxon>Aphelinidae</taxon>
        <taxon>Aphelininae</taxon>
        <taxon>Eretmocerus</taxon>
    </lineage>
</organism>
<name>A0ACC2PGJ2_9HYME</name>
<reference evidence="1" key="1">
    <citation type="submission" date="2023-04" db="EMBL/GenBank/DDBJ databases">
        <title>A chromosome-level genome assembly of the parasitoid wasp Eretmocerus hayati.</title>
        <authorList>
            <person name="Zhong Y."/>
            <person name="Liu S."/>
            <person name="Liu Y."/>
        </authorList>
    </citation>
    <scope>NUCLEOTIDE SEQUENCE</scope>
    <source>
        <strain evidence="1">ZJU_SS_LIU_2023</strain>
    </source>
</reference>
<dbReference type="EMBL" id="CM056741">
    <property type="protein sequence ID" value="KAJ8681552.1"/>
    <property type="molecule type" value="Genomic_DNA"/>
</dbReference>
<sequence length="113" mass="13191">MGGCGQPDCRRESCGGAEQGLSRDMSSMERECLYEKRRSAKLIECKEMLRRDGTQKYNRDAFKTLFTNEVRIHHHREPYFIRLVFAKLILSFAWRPETSVILIIQQNVGTHNV</sequence>
<proteinExistence type="predicted"/>
<dbReference type="Proteomes" id="UP001239111">
    <property type="component" value="Chromosome 1"/>
</dbReference>
<evidence type="ECO:0000313" key="1">
    <source>
        <dbReference type="EMBL" id="KAJ8681552.1"/>
    </source>
</evidence>
<accession>A0ACC2PGJ2</accession>
<comment type="caution">
    <text evidence="1">The sequence shown here is derived from an EMBL/GenBank/DDBJ whole genome shotgun (WGS) entry which is preliminary data.</text>
</comment>
<protein>
    <submittedName>
        <fullName evidence="1">Uncharacterized protein</fullName>
    </submittedName>
</protein>